<evidence type="ECO:0000259" key="3">
    <source>
        <dbReference type="Pfam" id="PF01266"/>
    </source>
</evidence>
<protein>
    <submittedName>
        <fullName evidence="7">FAD-dependent oxidoreductase</fullName>
    </submittedName>
</protein>
<feature type="domain" description="Aminomethyltransferase C-terminal" evidence="5">
    <location>
        <begin position="708"/>
        <end position="781"/>
    </location>
</feature>
<dbReference type="Gene3D" id="3.30.70.1400">
    <property type="entry name" value="Aminomethyltransferase beta-barrel domains"/>
    <property type="match status" value="1"/>
</dbReference>
<accession>A0AAP2CXI7</accession>
<dbReference type="Gene3D" id="2.40.30.110">
    <property type="entry name" value="Aminomethyltransferase beta-barrel domains"/>
    <property type="match status" value="1"/>
</dbReference>
<dbReference type="InterPro" id="IPR032503">
    <property type="entry name" value="FAO_M"/>
</dbReference>
<reference evidence="7 8" key="1">
    <citation type="journal article" date="2021" name="Arch. Microbiol.">
        <title>Harenicola maris gen. nov., sp. nov. isolated from the Sea of Japan shallow sediments.</title>
        <authorList>
            <person name="Romanenko L.A."/>
            <person name="Kurilenko V.V."/>
            <person name="Chernysheva N.Y."/>
            <person name="Tekutyeva L.A."/>
            <person name="Velansky P.V."/>
            <person name="Svetashev V.I."/>
            <person name="Isaeva M.P."/>
        </authorList>
    </citation>
    <scope>NUCLEOTIDE SEQUENCE [LARGE SCALE GENOMIC DNA]</scope>
    <source>
        <strain evidence="7 8">KMM 3653</strain>
    </source>
</reference>
<dbReference type="SUPFAM" id="SSF54373">
    <property type="entry name" value="FAD-linked reductases, C-terminal domain"/>
    <property type="match status" value="1"/>
</dbReference>
<dbReference type="EMBL" id="JADQAZ010000004">
    <property type="protein sequence ID" value="MBT0959343.1"/>
    <property type="molecule type" value="Genomic_DNA"/>
</dbReference>
<dbReference type="Gene3D" id="3.30.1360.120">
    <property type="entry name" value="Probable tRNA modification gtpase trme, domain 1"/>
    <property type="match status" value="1"/>
</dbReference>
<evidence type="ECO:0000259" key="5">
    <source>
        <dbReference type="Pfam" id="PF08669"/>
    </source>
</evidence>
<feature type="domain" description="GCVT N-terminal" evidence="4">
    <location>
        <begin position="430"/>
        <end position="691"/>
    </location>
</feature>
<dbReference type="RefSeq" id="WP_327795577.1">
    <property type="nucleotide sequence ID" value="NZ_JADQAZ010000004.1"/>
</dbReference>
<feature type="domain" description="FAD dependent oxidoreductase" evidence="3">
    <location>
        <begin position="12"/>
        <end position="365"/>
    </location>
</feature>
<keyword evidence="2" id="KW-0560">Oxidoreductase</keyword>
<dbReference type="Pfam" id="PF16350">
    <property type="entry name" value="FAO_M"/>
    <property type="match status" value="1"/>
</dbReference>
<dbReference type="SUPFAM" id="SSF101790">
    <property type="entry name" value="Aminomethyltransferase beta-barrel domain"/>
    <property type="match status" value="1"/>
</dbReference>
<dbReference type="PROSITE" id="PS51257">
    <property type="entry name" value="PROKAR_LIPOPROTEIN"/>
    <property type="match status" value="1"/>
</dbReference>
<dbReference type="InterPro" id="IPR029043">
    <property type="entry name" value="GcvT/YgfZ_C"/>
</dbReference>
<dbReference type="Gene3D" id="3.30.9.10">
    <property type="entry name" value="D-Amino Acid Oxidase, subunit A, domain 2"/>
    <property type="match status" value="1"/>
</dbReference>
<dbReference type="InterPro" id="IPR027266">
    <property type="entry name" value="TrmE/GcvT-like"/>
</dbReference>
<evidence type="ECO:0000256" key="1">
    <source>
        <dbReference type="ARBA" id="ARBA00008609"/>
    </source>
</evidence>
<evidence type="ECO:0000313" key="7">
    <source>
        <dbReference type="EMBL" id="MBT0959343.1"/>
    </source>
</evidence>
<name>A0AAP2CXI7_9RHOB</name>
<dbReference type="Pfam" id="PF01571">
    <property type="entry name" value="GCV_T"/>
    <property type="match status" value="1"/>
</dbReference>
<evidence type="ECO:0000259" key="6">
    <source>
        <dbReference type="Pfam" id="PF16350"/>
    </source>
</evidence>
<dbReference type="Gene3D" id="3.50.50.60">
    <property type="entry name" value="FAD/NAD(P)-binding domain"/>
    <property type="match status" value="1"/>
</dbReference>
<evidence type="ECO:0000313" key="8">
    <source>
        <dbReference type="Proteomes" id="UP001315686"/>
    </source>
</evidence>
<dbReference type="SUPFAM" id="SSF51905">
    <property type="entry name" value="FAD/NAD(P)-binding domain"/>
    <property type="match status" value="1"/>
</dbReference>
<dbReference type="GO" id="GO:0016491">
    <property type="term" value="F:oxidoreductase activity"/>
    <property type="evidence" value="ECO:0007669"/>
    <property type="project" value="UniProtKB-KW"/>
</dbReference>
<dbReference type="Pfam" id="PF08669">
    <property type="entry name" value="GCV_T_C"/>
    <property type="match status" value="1"/>
</dbReference>
<proteinExistence type="inferred from homology"/>
<dbReference type="SUPFAM" id="SSF103025">
    <property type="entry name" value="Folate-binding domain"/>
    <property type="match status" value="1"/>
</dbReference>
<dbReference type="Pfam" id="PF01266">
    <property type="entry name" value="DAO"/>
    <property type="match status" value="1"/>
</dbReference>
<dbReference type="InterPro" id="IPR013977">
    <property type="entry name" value="GcvT_C"/>
</dbReference>
<comment type="similarity">
    <text evidence="1">Belongs to the GcvT family.</text>
</comment>
<dbReference type="InterPro" id="IPR006076">
    <property type="entry name" value="FAD-dep_OxRdtase"/>
</dbReference>
<dbReference type="InterPro" id="IPR006222">
    <property type="entry name" value="GCVT_N"/>
</dbReference>
<organism evidence="7 8">
    <name type="scientific">Harenicola maris</name>
    <dbReference type="NCBI Taxonomy" id="2841044"/>
    <lineage>
        <taxon>Bacteria</taxon>
        <taxon>Pseudomonadati</taxon>
        <taxon>Pseudomonadota</taxon>
        <taxon>Alphaproteobacteria</taxon>
        <taxon>Rhodobacterales</taxon>
        <taxon>Paracoccaceae</taxon>
        <taxon>Harenicola</taxon>
    </lineage>
</organism>
<dbReference type="AlphaFoldDB" id="A0AAP2CXI7"/>
<evidence type="ECO:0000259" key="4">
    <source>
        <dbReference type="Pfam" id="PF01571"/>
    </source>
</evidence>
<dbReference type="InterPro" id="IPR036188">
    <property type="entry name" value="FAD/NAD-bd_sf"/>
</dbReference>
<comment type="caution">
    <text evidence="7">The sequence shown here is derived from an EMBL/GenBank/DDBJ whole genome shotgun (WGS) entry which is preliminary data.</text>
</comment>
<evidence type="ECO:0000256" key="2">
    <source>
        <dbReference type="ARBA" id="ARBA00023002"/>
    </source>
</evidence>
<dbReference type="PANTHER" id="PTHR43757:SF15">
    <property type="entry name" value="PYRUVATE DEHYDROGENASE PHOSPHATASE REGULATORY SUBUNIT, MITOCHONDRIAL-LIKE"/>
    <property type="match status" value="1"/>
</dbReference>
<feature type="domain" description="FAD dependent oxidoreductase central" evidence="6">
    <location>
        <begin position="370"/>
        <end position="423"/>
    </location>
</feature>
<dbReference type="Proteomes" id="UP001315686">
    <property type="component" value="Unassembled WGS sequence"/>
</dbReference>
<sequence length="793" mass="85100">MAESRLPSHASVVVIGGGIMGCSTLYHLAEMGVSDAILLERNKLTSGTTWHSAAQVRALRHSRNLTRMIQYSVELYARLEQETGQNVGWIQKGSLSIATTPDRAVHVRRQEALAHAFGIDARWVSAGEAKERWPLMRADDVIGAVWSPEDGRVSPSDVCAALVKGAKARGARIFEDTGVTGILTQNGRITGVETSHGTVMCDAVALCAGLWSREVGAMAGAQVPALACEHFYLLTKPIAGITGNMPTLSDHDNHLYIRDDSGGLLVGCFEPMGKPIAPGVLDESFEFGLLGEDWDHFEPMMENALHRLPALETAEVKMLLNGPESFTPDGMFMLGETAETRGLFLGCGMNSVGMASGGGAGMNLAHCIVHGNTAYDLGEADAKRFAPVFDSVQHLMARAPEVLGTHYEIAYPGRQLKTARDLRALPLDAQYRAAGAHMGQVFGWERPLYFGKAAEPEMTFGRPDWFENVRQEVRAAHEAAAVFDASSFGKIEVTGPDACAFLQRICLRNMDRPVGTAIYTGVLNVRGTYESDLTAHRIAADHYRLFTGTNAIKRDMAWLRRHGERFDLRLRDSTEDYAVLGLMGPEAARIAQALGAPELLDLGYFKVGPAYMAGRHVRAVRMSYVGEAGWEITCRAEHAAEIYAAMVAAGARPAGMFAQTSMRIEKGFAAMGHELDSDVSPAAAGMAGMAKKAGGFIGAEAMAAAGGRSLVTILLEDDKAVPIGHEPVYLDGKIAGQVTSAAYGYRVGAPVALAHLRGARDGAAVMVDIAGQRVAGRIQFAAAFDPEGARMRI</sequence>
<dbReference type="PANTHER" id="PTHR43757">
    <property type="entry name" value="AMINOMETHYLTRANSFERASE"/>
    <property type="match status" value="1"/>
</dbReference>
<gene>
    <name evidence="7" type="ORF">IV417_18285</name>
</gene>
<keyword evidence="8" id="KW-1185">Reference proteome</keyword>
<dbReference type="InterPro" id="IPR028896">
    <property type="entry name" value="GcvT/YgfZ/DmdA"/>
</dbReference>